<reference evidence="1" key="2">
    <citation type="submission" date="2020-11" db="EMBL/GenBank/DDBJ databases">
        <authorList>
            <person name="McCartney M.A."/>
            <person name="Auch B."/>
            <person name="Kono T."/>
            <person name="Mallez S."/>
            <person name="Becker A."/>
            <person name="Gohl D.M."/>
            <person name="Silverstein K.A.T."/>
            <person name="Koren S."/>
            <person name="Bechman K.B."/>
            <person name="Herman A."/>
            <person name="Abrahante J.E."/>
            <person name="Garbe J."/>
        </authorList>
    </citation>
    <scope>NUCLEOTIDE SEQUENCE</scope>
    <source>
        <strain evidence="1">Duluth1</strain>
        <tissue evidence="1">Whole animal</tissue>
    </source>
</reference>
<organism evidence="1 2">
    <name type="scientific">Dreissena polymorpha</name>
    <name type="common">Zebra mussel</name>
    <name type="synonym">Mytilus polymorpha</name>
    <dbReference type="NCBI Taxonomy" id="45954"/>
    <lineage>
        <taxon>Eukaryota</taxon>
        <taxon>Metazoa</taxon>
        <taxon>Spiralia</taxon>
        <taxon>Lophotrochozoa</taxon>
        <taxon>Mollusca</taxon>
        <taxon>Bivalvia</taxon>
        <taxon>Autobranchia</taxon>
        <taxon>Heteroconchia</taxon>
        <taxon>Euheterodonta</taxon>
        <taxon>Imparidentia</taxon>
        <taxon>Neoheterodontei</taxon>
        <taxon>Myida</taxon>
        <taxon>Dreissenoidea</taxon>
        <taxon>Dreissenidae</taxon>
        <taxon>Dreissena</taxon>
    </lineage>
</organism>
<name>A0A9D4C234_DREPO</name>
<sequence length="195" mass="22875">MGKDKRKTRNSSDIVLKLQDVTEGVDIAIAQVTSRVDHMEKERTNFRDDLAYLKAQSMRNNIIFTGLPDNNTTENETTEVTEKKLREHLHLALKIHKEVADTMKFEMVNRTSNERTPGKPRSIVAKFVFFKDRETVRRQWKHLSGTGFNVFEQFPPEVVAKRRKLLRKMREARDQGKRAWIAYDTLYIDGRPVRD</sequence>
<dbReference type="Gene3D" id="3.30.70.1820">
    <property type="entry name" value="L1 transposable element, RRM domain"/>
    <property type="match status" value="1"/>
</dbReference>
<dbReference type="AlphaFoldDB" id="A0A9D4C234"/>
<evidence type="ECO:0008006" key="3">
    <source>
        <dbReference type="Google" id="ProtNLM"/>
    </source>
</evidence>
<proteinExistence type="predicted"/>
<dbReference type="EMBL" id="JAIWYP010000013">
    <property type="protein sequence ID" value="KAH3715717.1"/>
    <property type="molecule type" value="Genomic_DNA"/>
</dbReference>
<reference evidence="1" key="1">
    <citation type="journal article" date="2019" name="bioRxiv">
        <title>The Genome of the Zebra Mussel, Dreissena polymorpha: A Resource for Invasive Species Research.</title>
        <authorList>
            <person name="McCartney M.A."/>
            <person name="Auch B."/>
            <person name="Kono T."/>
            <person name="Mallez S."/>
            <person name="Zhang Y."/>
            <person name="Obille A."/>
            <person name="Becker A."/>
            <person name="Abrahante J.E."/>
            <person name="Garbe J."/>
            <person name="Badalamenti J.P."/>
            <person name="Herman A."/>
            <person name="Mangelson H."/>
            <person name="Liachko I."/>
            <person name="Sullivan S."/>
            <person name="Sone E.D."/>
            <person name="Koren S."/>
            <person name="Silverstein K.A.T."/>
            <person name="Beckman K.B."/>
            <person name="Gohl D.M."/>
        </authorList>
    </citation>
    <scope>NUCLEOTIDE SEQUENCE</scope>
    <source>
        <strain evidence="1">Duluth1</strain>
        <tissue evidence="1">Whole animal</tissue>
    </source>
</reference>
<evidence type="ECO:0000313" key="2">
    <source>
        <dbReference type="Proteomes" id="UP000828390"/>
    </source>
</evidence>
<comment type="caution">
    <text evidence="1">The sequence shown here is derived from an EMBL/GenBank/DDBJ whole genome shotgun (WGS) entry which is preliminary data.</text>
</comment>
<gene>
    <name evidence="1" type="ORF">DPMN_058429</name>
</gene>
<accession>A0A9D4C234</accession>
<dbReference type="Proteomes" id="UP000828390">
    <property type="component" value="Unassembled WGS sequence"/>
</dbReference>
<evidence type="ECO:0000313" key="1">
    <source>
        <dbReference type="EMBL" id="KAH3715717.1"/>
    </source>
</evidence>
<keyword evidence="2" id="KW-1185">Reference proteome</keyword>
<protein>
    <recommendedName>
        <fullName evidence="3">L1 transposable element RRM domain-containing protein</fullName>
    </recommendedName>
</protein>